<dbReference type="AlphaFoldDB" id="A0A017H2S9"/>
<name>A0A017H2S9_9FUSO</name>
<sequence length="153" mass="18785">MDIQIRKMEERDIPTIYEYIHKKYVKKYYKEEEEKQWQAHQSWYRFVLHSDAYFFYIIEQETKFVGTVRYELEEEKAIVSIFIREDYRNQGYAKKALLESMSVLSSEIEVEGIIAFILEENKCSQRLFLNCGFRKYKKEIYRKEVKLRKDKNG</sequence>
<dbReference type="InterPro" id="IPR051531">
    <property type="entry name" value="N-acetyltransferase"/>
</dbReference>
<dbReference type="EMBL" id="AUZI01000014">
    <property type="protein sequence ID" value="KID49210.1"/>
    <property type="molecule type" value="Genomic_DNA"/>
</dbReference>
<dbReference type="Gene3D" id="3.40.630.30">
    <property type="match status" value="1"/>
</dbReference>
<dbReference type="InterPro" id="IPR000182">
    <property type="entry name" value="GNAT_dom"/>
</dbReference>
<accession>A0A017H2S9</accession>
<dbReference type="GeneID" id="75076040"/>
<gene>
    <name evidence="1" type="ORF">C095_06015</name>
</gene>
<dbReference type="InterPro" id="IPR016181">
    <property type="entry name" value="Acyl_CoA_acyltransferase"/>
</dbReference>
<dbReference type="GO" id="GO:0016747">
    <property type="term" value="F:acyltransferase activity, transferring groups other than amino-acyl groups"/>
    <property type="evidence" value="ECO:0007669"/>
    <property type="project" value="InterPro"/>
</dbReference>
<dbReference type="OrthoDB" id="88153at2"/>
<proteinExistence type="predicted"/>
<organism evidence="1 2">
    <name type="scientific">Fusobacterium necrophorum subsp. funduliforme B35</name>
    <dbReference type="NCBI Taxonomy" id="1226633"/>
    <lineage>
        <taxon>Bacteria</taxon>
        <taxon>Fusobacteriati</taxon>
        <taxon>Fusobacteriota</taxon>
        <taxon>Fusobacteriia</taxon>
        <taxon>Fusobacteriales</taxon>
        <taxon>Fusobacteriaceae</taxon>
        <taxon>Fusobacterium</taxon>
    </lineage>
</organism>
<dbReference type="PATRIC" id="fig|1226633.4.peg.1212"/>
<reference evidence="1 2" key="1">
    <citation type="submission" date="2013-08" db="EMBL/GenBank/DDBJ databases">
        <title>An opportunistic ruminal bacterium that causes liver abscesses in cattle.</title>
        <authorList>
            <person name="Benahmed F.H."/>
            <person name="Rasmussen M."/>
            <person name="Harbottle H."/>
            <person name="Soppet D."/>
            <person name="Nagaraja T.G."/>
            <person name="Davidson M."/>
        </authorList>
    </citation>
    <scope>NUCLEOTIDE SEQUENCE [LARGE SCALE GENOMIC DNA]</scope>
    <source>
        <strain evidence="1 2">B35</strain>
    </source>
</reference>
<dbReference type="Proteomes" id="UP000031184">
    <property type="component" value="Unassembled WGS sequence"/>
</dbReference>
<dbReference type="CDD" id="cd04301">
    <property type="entry name" value="NAT_SF"/>
    <property type="match status" value="1"/>
</dbReference>
<dbReference type="PANTHER" id="PTHR43792">
    <property type="entry name" value="GNAT FAMILY, PUTATIVE (AFU_ORTHOLOGUE AFUA_3G00765)-RELATED-RELATED"/>
    <property type="match status" value="1"/>
</dbReference>
<protein>
    <submittedName>
        <fullName evidence="1">Uncharacterized protein</fullName>
    </submittedName>
</protein>
<dbReference type="PROSITE" id="PS51186">
    <property type="entry name" value="GNAT"/>
    <property type="match status" value="1"/>
</dbReference>
<dbReference type="RefSeq" id="WP_005954925.1">
    <property type="nucleotide sequence ID" value="NZ_AOJP01000013.1"/>
</dbReference>
<comment type="caution">
    <text evidence="1">The sequence shown here is derived from an EMBL/GenBank/DDBJ whole genome shotgun (WGS) entry which is preliminary data.</text>
</comment>
<dbReference type="SUPFAM" id="SSF55729">
    <property type="entry name" value="Acyl-CoA N-acyltransferases (Nat)"/>
    <property type="match status" value="1"/>
</dbReference>
<dbReference type="Pfam" id="PF13302">
    <property type="entry name" value="Acetyltransf_3"/>
    <property type="match status" value="1"/>
</dbReference>
<evidence type="ECO:0000313" key="2">
    <source>
        <dbReference type="Proteomes" id="UP000031184"/>
    </source>
</evidence>
<evidence type="ECO:0000313" key="1">
    <source>
        <dbReference type="EMBL" id="KID49210.1"/>
    </source>
</evidence>